<gene>
    <name evidence="1" type="ORF">ACFMB1_07440</name>
</gene>
<comment type="caution">
    <text evidence="1">The sequence shown here is derived from an EMBL/GenBank/DDBJ whole genome shotgun (WGS) entry which is preliminary data.</text>
</comment>
<sequence length="187" mass="20873">MCEQQQTNEQDAGAAPADRDAPRIYVACLASYNAGILHGRWIDVTDPDEIRERVAAMLAASPEPGAEEWAIHDYEGFNGAEISEYAGFESVCDLAAFIEEHGELAGKLVAHFCGDLDEARAAMEDYAGEYKSLEDFAYEFTEQTGVKIPESLEHYIDYEAMGRDIELNGEIFTVETGFEEVHIFWSR</sequence>
<keyword evidence="2" id="KW-1185">Reference proteome</keyword>
<evidence type="ECO:0000313" key="1">
    <source>
        <dbReference type="EMBL" id="MFC6035372.1"/>
    </source>
</evidence>
<evidence type="ECO:0000313" key="2">
    <source>
        <dbReference type="Proteomes" id="UP001596116"/>
    </source>
</evidence>
<dbReference type="Gene3D" id="3.10.20.480">
    <property type="entry name" value="Antirestriction protein ArdA, domain 1"/>
    <property type="match status" value="1"/>
</dbReference>
<dbReference type="Proteomes" id="UP001596116">
    <property type="component" value="Unassembled WGS sequence"/>
</dbReference>
<dbReference type="Gene3D" id="1.10.10.1190">
    <property type="entry name" value="Antirestriction protein ArdA, domain 3"/>
    <property type="match status" value="1"/>
</dbReference>
<dbReference type="InterPro" id="IPR009899">
    <property type="entry name" value="ArdA"/>
</dbReference>
<dbReference type="InterPro" id="IPR041895">
    <property type="entry name" value="ArdA_dom1"/>
</dbReference>
<organism evidence="1 2">
    <name type="scientific">Hyphococcus aureus</name>
    <dbReference type="NCBI Taxonomy" id="2666033"/>
    <lineage>
        <taxon>Bacteria</taxon>
        <taxon>Pseudomonadati</taxon>
        <taxon>Pseudomonadota</taxon>
        <taxon>Alphaproteobacteria</taxon>
        <taxon>Parvularculales</taxon>
        <taxon>Parvularculaceae</taxon>
        <taxon>Hyphococcus</taxon>
    </lineage>
</organism>
<name>A0ABW1KXI6_9PROT</name>
<dbReference type="RefSeq" id="WP_379879305.1">
    <property type="nucleotide sequence ID" value="NZ_JBHPON010000001.1"/>
</dbReference>
<reference evidence="1 2" key="1">
    <citation type="submission" date="2024-09" db="EMBL/GenBank/DDBJ databases">
        <authorList>
            <person name="Zhang Z.-H."/>
        </authorList>
    </citation>
    <scope>NUCLEOTIDE SEQUENCE [LARGE SCALE GENOMIC DNA]</scope>
    <source>
        <strain evidence="1 2">HHTR114</strain>
    </source>
</reference>
<dbReference type="EMBL" id="JBHPON010000001">
    <property type="protein sequence ID" value="MFC6035372.1"/>
    <property type="molecule type" value="Genomic_DNA"/>
</dbReference>
<proteinExistence type="predicted"/>
<dbReference type="Pfam" id="PF07275">
    <property type="entry name" value="ArdA"/>
    <property type="match status" value="1"/>
</dbReference>
<dbReference type="InterPro" id="IPR041893">
    <property type="entry name" value="ArdA_dom3"/>
</dbReference>
<accession>A0ABW1KXI6</accession>
<protein>
    <submittedName>
        <fullName evidence="1">Antirestriction protein ArdA</fullName>
    </submittedName>
</protein>